<evidence type="ECO:0000259" key="2">
    <source>
        <dbReference type="Pfam" id="PF14827"/>
    </source>
</evidence>
<keyword evidence="1" id="KW-1133">Transmembrane helix</keyword>
<keyword evidence="1" id="KW-0812">Transmembrane</keyword>
<sequence length="399" mass="44768">MFHRSIKLKIVAALLVGVVGIALVCMALTRFVYERAMHAAAAQAVRNAQATFDGLERADVDKLAALLDGLVADERFKAAFVARDRERLQQLAKPLFDELRDEHSVTHWYFIDTDRTCFLRVHAPQLRGDRIPRLTLARAAEVRTYSAGKELGATAFALRVVKPLYDGDKLLGYYELAEEMDHFLARMKKQTGDDFGLLVDKDFLDAQAWARMRANNHERDDWGDRPHTVVVDSTTGGERLFDSGRRVKEVPDDGLVLDNLDRSLPHQVRGVFPVRDAYERKVGMVYVLHDTSRLHAGVDEVRVRVVAVVVLMALGLAALVVFLLEALVFDRLARMTAVVENLPARLQSGDYSVGGEIVPGPDDELGRFERFFSRFLDALGGTLRDLSGERDAARRRNGR</sequence>
<dbReference type="Proteomes" id="UP001162734">
    <property type="component" value="Chromosome"/>
</dbReference>
<organism evidence="3 4">
    <name type="scientific">Anaeromyxobacter paludicola</name>
    <dbReference type="NCBI Taxonomy" id="2918171"/>
    <lineage>
        <taxon>Bacteria</taxon>
        <taxon>Pseudomonadati</taxon>
        <taxon>Myxococcota</taxon>
        <taxon>Myxococcia</taxon>
        <taxon>Myxococcales</taxon>
        <taxon>Cystobacterineae</taxon>
        <taxon>Anaeromyxobacteraceae</taxon>
        <taxon>Anaeromyxobacter</taxon>
    </lineage>
</organism>
<dbReference type="Pfam" id="PF14827">
    <property type="entry name" value="dCache_3"/>
    <property type="match status" value="1"/>
</dbReference>
<dbReference type="SUPFAM" id="SSF103190">
    <property type="entry name" value="Sensory domain-like"/>
    <property type="match status" value="1"/>
</dbReference>
<protein>
    <recommendedName>
        <fullName evidence="2">Double Cache domain-containing protein</fullName>
    </recommendedName>
</protein>
<reference evidence="4" key="1">
    <citation type="journal article" date="2022" name="Int. J. Syst. Evol. Microbiol.">
        <title>Anaeromyxobacter oryzae sp. nov., Anaeromyxobacter diazotrophicus sp. nov. and Anaeromyxobacter paludicola sp. nov., isolated from paddy soils.</title>
        <authorList>
            <person name="Itoh H."/>
            <person name="Xu Z."/>
            <person name="Mise K."/>
            <person name="Masuda Y."/>
            <person name="Ushijima N."/>
            <person name="Hayakawa C."/>
            <person name="Shiratori Y."/>
            <person name="Senoo K."/>
        </authorList>
    </citation>
    <scope>NUCLEOTIDE SEQUENCE [LARGE SCALE GENOMIC DNA]</scope>
    <source>
        <strain evidence="4">Red630</strain>
    </source>
</reference>
<feature type="domain" description="Double Cache" evidence="2">
    <location>
        <begin position="58"/>
        <end position="207"/>
    </location>
</feature>
<accession>A0ABN6NDY1</accession>
<feature type="transmembrane region" description="Helical" evidence="1">
    <location>
        <begin position="12"/>
        <end position="33"/>
    </location>
</feature>
<dbReference type="EMBL" id="AP025592">
    <property type="protein sequence ID" value="BDG10488.1"/>
    <property type="molecule type" value="Genomic_DNA"/>
</dbReference>
<proteinExistence type="predicted"/>
<dbReference type="RefSeq" id="WP_248342997.1">
    <property type="nucleotide sequence ID" value="NZ_AP025592.1"/>
</dbReference>
<dbReference type="Gene3D" id="3.30.450.20">
    <property type="entry name" value="PAS domain"/>
    <property type="match status" value="1"/>
</dbReference>
<dbReference type="InterPro" id="IPR029151">
    <property type="entry name" value="Sensor-like_sf"/>
</dbReference>
<keyword evidence="4" id="KW-1185">Reference proteome</keyword>
<feature type="transmembrane region" description="Helical" evidence="1">
    <location>
        <begin position="305"/>
        <end position="328"/>
    </location>
</feature>
<evidence type="ECO:0000313" key="4">
    <source>
        <dbReference type="Proteomes" id="UP001162734"/>
    </source>
</evidence>
<dbReference type="InterPro" id="IPR029150">
    <property type="entry name" value="dCache_3"/>
</dbReference>
<keyword evidence="1" id="KW-0472">Membrane</keyword>
<name>A0ABN6NDY1_9BACT</name>
<gene>
    <name evidence="3" type="ORF">AMPC_36010</name>
</gene>
<evidence type="ECO:0000256" key="1">
    <source>
        <dbReference type="SAM" id="Phobius"/>
    </source>
</evidence>
<evidence type="ECO:0000313" key="3">
    <source>
        <dbReference type="EMBL" id="BDG10488.1"/>
    </source>
</evidence>